<protein>
    <submittedName>
        <fullName evidence="4">Peptidoglycan-binding protein LysM</fullName>
    </submittedName>
</protein>
<feature type="signal peptide" evidence="2">
    <location>
        <begin position="1"/>
        <end position="31"/>
    </location>
</feature>
<dbReference type="Pfam" id="PF01476">
    <property type="entry name" value="LysM"/>
    <property type="match status" value="1"/>
</dbReference>
<name>S5NQ20_LIMRT</name>
<dbReference type="EMBL" id="CP006603">
    <property type="protein sequence ID" value="AGR64520.1"/>
    <property type="molecule type" value="Genomic_DNA"/>
</dbReference>
<keyword evidence="2" id="KW-0732">Signal</keyword>
<dbReference type="PATRIC" id="fig|1358027.3.peg.1405"/>
<feature type="region of interest" description="Disordered" evidence="1">
    <location>
        <begin position="95"/>
        <end position="157"/>
    </location>
</feature>
<evidence type="ECO:0000256" key="2">
    <source>
        <dbReference type="SAM" id="SignalP"/>
    </source>
</evidence>
<evidence type="ECO:0000256" key="1">
    <source>
        <dbReference type="SAM" id="MobiDB-lite"/>
    </source>
</evidence>
<reference evidence="4 5" key="1">
    <citation type="journal article" date="2014" name="Genome Announc.">
        <title>Complete Genome Sequences of Lactobacillus johnsonii Strain N6.2 and Lactobacillus reuteri Strain TD1.</title>
        <authorList>
            <person name="Leonard M.T."/>
            <person name="Valladares R.B."/>
            <person name="Ardissone A."/>
            <person name="Gonzalez C.F."/>
            <person name="Lorca G.L."/>
            <person name="Triplett E.W."/>
        </authorList>
    </citation>
    <scope>NUCLEOTIDE SEQUENCE [LARGE SCALE GENOMIC DNA]</scope>
    <source>
        <strain evidence="4 5">TD1</strain>
    </source>
</reference>
<feature type="chain" id="PRO_5004531182" evidence="2">
    <location>
        <begin position="32"/>
        <end position="235"/>
    </location>
</feature>
<dbReference type="InterPro" id="IPR036779">
    <property type="entry name" value="LysM_dom_sf"/>
</dbReference>
<evidence type="ECO:0000313" key="5">
    <source>
        <dbReference type="Proteomes" id="UP000015085"/>
    </source>
</evidence>
<evidence type="ECO:0000259" key="3">
    <source>
        <dbReference type="PROSITE" id="PS51782"/>
    </source>
</evidence>
<sequence>MKLSKKVAKITAAITGAVALGTVATATTANADSIYTVQAGDTLSGISYKLGHDLTFVDTLANNNNIADKNLIYVGQQLVIKDDGEVAPATQEEVATLPAANVAPQADTQATTAENQAQQNQQVQSNQEAPVAQQQVQTPQTQNVQQQSSAQASTGYNSNVAGNDAAAKAWIAARESGGSYSARNGQYIGKYQLSASYLNGDYSEANQERVADQYVASRYGSWSAAQSFWQSHGWY</sequence>
<dbReference type="AlphaFoldDB" id="S5NQ20"/>
<gene>
    <name evidence="4" type="ORF">N134_07315</name>
</gene>
<dbReference type="InterPro" id="IPR018392">
    <property type="entry name" value="LysM"/>
</dbReference>
<dbReference type="PROSITE" id="PS51782">
    <property type="entry name" value="LYSM"/>
    <property type="match status" value="1"/>
</dbReference>
<organism evidence="4 5">
    <name type="scientific">Limosilactobacillus reuteri TD1</name>
    <dbReference type="NCBI Taxonomy" id="1358027"/>
    <lineage>
        <taxon>Bacteria</taxon>
        <taxon>Bacillati</taxon>
        <taxon>Bacillota</taxon>
        <taxon>Bacilli</taxon>
        <taxon>Lactobacillales</taxon>
        <taxon>Lactobacillaceae</taxon>
        <taxon>Limosilactobacillus</taxon>
    </lineage>
</organism>
<dbReference type="SMART" id="SM00257">
    <property type="entry name" value="LysM"/>
    <property type="match status" value="1"/>
</dbReference>
<evidence type="ECO:0000313" key="4">
    <source>
        <dbReference type="EMBL" id="AGR64520.1"/>
    </source>
</evidence>
<proteinExistence type="predicted"/>
<feature type="domain" description="LysM" evidence="3">
    <location>
        <begin position="33"/>
        <end position="80"/>
    </location>
</feature>
<feature type="compositionally biased region" description="Low complexity" evidence="1">
    <location>
        <begin position="105"/>
        <end position="154"/>
    </location>
</feature>
<dbReference type="RefSeq" id="WP_020843197.1">
    <property type="nucleotide sequence ID" value="NC_021872.1"/>
</dbReference>
<dbReference type="CDD" id="cd00118">
    <property type="entry name" value="LysM"/>
    <property type="match status" value="1"/>
</dbReference>
<dbReference type="Proteomes" id="UP000015085">
    <property type="component" value="Chromosome"/>
</dbReference>
<accession>S5NQ20</accession>
<dbReference type="HOGENOM" id="CLU_077123_0_0_9"/>
<dbReference type="SUPFAM" id="SSF54106">
    <property type="entry name" value="LysM domain"/>
    <property type="match status" value="1"/>
</dbReference>
<dbReference type="KEGG" id="lrr:N134_07315"/>
<dbReference type="Gene3D" id="3.10.350.10">
    <property type="entry name" value="LysM domain"/>
    <property type="match status" value="1"/>
</dbReference>